<evidence type="ECO:0000313" key="6">
    <source>
        <dbReference type="Proteomes" id="UP000682811"/>
    </source>
</evidence>
<dbReference type="PRINTS" id="PR00040">
    <property type="entry name" value="HTHMERR"/>
</dbReference>
<proteinExistence type="predicted"/>
<keyword evidence="2" id="KW-0238">DNA-binding</keyword>
<evidence type="ECO:0000256" key="3">
    <source>
        <dbReference type="ARBA" id="ARBA00023163"/>
    </source>
</evidence>
<evidence type="ECO:0000259" key="4">
    <source>
        <dbReference type="PROSITE" id="PS50937"/>
    </source>
</evidence>
<dbReference type="RefSeq" id="WP_212979363.1">
    <property type="nucleotide sequence ID" value="NZ_AP025343.1"/>
</dbReference>
<organism evidence="5 6">
    <name type="scientific">Paenibacillus azoreducens</name>
    <dbReference type="NCBI Taxonomy" id="116718"/>
    <lineage>
        <taxon>Bacteria</taxon>
        <taxon>Bacillati</taxon>
        <taxon>Bacillota</taxon>
        <taxon>Bacilli</taxon>
        <taxon>Bacillales</taxon>
        <taxon>Paenibacillaceae</taxon>
        <taxon>Paenibacillus</taxon>
    </lineage>
</organism>
<dbReference type="SUPFAM" id="SSF46955">
    <property type="entry name" value="Putative DNA-binding domain"/>
    <property type="match status" value="1"/>
</dbReference>
<evidence type="ECO:0000256" key="2">
    <source>
        <dbReference type="ARBA" id="ARBA00023125"/>
    </source>
</evidence>
<dbReference type="InterPro" id="IPR047057">
    <property type="entry name" value="MerR_fam"/>
</dbReference>
<dbReference type="PANTHER" id="PTHR30204">
    <property type="entry name" value="REDOX-CYCLING DRUG-SENSING TRANSCRIPTIONAL ACTIVATOR SOXR"/>
    <property type="match status" value="1"/>
</dbReference>
<keyword evidence="1" id="KW-0805">Transcription regulation</keyword>
<name>A0A919YHE1_9BACL</name>
<dbReference type="AlphaFoldDB" id="A0A919YHE1"/>
<dbReference type="GO" id="GO:0003700">
    <property type="term" value="F:DNA-binding transcription factor activity"/>
    <property type="evidence" value="ECO:0007669"/>
    <property type="project" value="InterPro"/>
</dbReference>
<evidence type="ECO:0000313" key="5">
    <source>
        <dbReference type="EMBL" id="GIO48735.1"/>
    </source>
</evidence>
<dbReference type="PROSITE" id="PS50937">
    <property type="entry name" value="HTH_MERR_2"/>
    <property type="match status" value="1"/>
</dbReference>
<keyword evidence="6" id="KW-1185">Reference proteome</keyword>
<dbReference type="InterPro" id="IPR009061">
    <property type="entry name" value="DNA-bd_dom_put_sf"/>
</dbReference>
<protein>
    <submittedName>
        <fullName evidence="5">Cd(II)/Pb(II)-responsive transcriptional regulator</fullName>
    </submittedName>
</protein>
<evidence type="ECO:0000256" key="1">
    <source>
        <dbReference type="ARBA" id="ARBA00023015"/>
    </source>
</evidence>
<dbReference type="Gene3D" id="1.10.1660.10">
    <property type="match status" value="1"/>
</dbReference>
<dbReference type="Proteomes" id="UP000682811">
    <property type="component" value="Unassembled WGS sequence"/>
</dbReference>
<feature type="domain" description="HTH merR-type" evidence="4">
    <location>
        <begin position="3"/>
        <end position="72"/>
    </location>
</feature>
<dbReference type="EMBL" id="BORT01000016">
    <property type="protein sequence ID" value="GIO48735.1"/>
    <property type="molecule type" value="Genomic_DNA"/>
</dbReference>
<dbReference type="PANTHER" id="PTHR30204:SF94">
    <property type="entry name" value="HEAVY METAL-DEPENDENT TRANSCRIPTIONAL REGULATOR HI_0293-RELATED"/>
    <property type="match status" value="1"/>
</dbReference>
<reference evidence="5 6" key="1">
    <citation type="submission" date="2021-03" db="EMBL/GenBank/DDBJ databases">
        <title>Antimicrobial resistance genes in bacteria isolated from Japanese honey, and their potential for conferring macrolide and lincosamide resistance in the American foulbrood pathogen Paenibacillus larvae.</title>
        <authorList>
            <person name="Okamoto M."/>
            <person name="Kumagai M."/>
            <person name="Kanamori H."/>
            <person name="Takamatsu D."/>
        </authorList>
    </citation>
    <scope>NUCLEOTIDE SEQUENCE [LARGE SCALE GENOMIC DNA]</scope>
    <source>
        <strain evidence="5 6">J34TS1</strain>
    </source>
</reference>
<keyword evidence="3" id="KW-0804">Transcription</keyword>
<gene>
    <name evidence="5" type="primary">cadR</name>
    <name evidence="5" type="ORF">J34TS1_35000</name>
</gene>
<accession>A0A919YHE1</accession>
<dbReference type="InterPro" id="IPR000551">
    <property type="entry name" value="MerR-type_HTH_dom"/>
</dbReference>
<dbReference type="GO" id="GO:0003677">
    <property type="term" value="F:DNA binding"/>
    <property type="evidence" value="ECO:0007669"/>
    <property type="project" value="UniProtKB-KW"/>
</dbReference>
<comment type="caution">
    <text evidence="5">The sequence shown here is derived from an EMBL/GenBank/DDBJ whole genome shotgun (WGS) entry which is preliminary data.</text>
</comment>
<dbReference type="Pfam" id="PF13411">
    <property type="entry name" value="MerR_1"/>
    <property type="match status" value="1"/>
</dbReference>
<dbReference type="PROSITE" id="PS00552">
    <property type="entry name" value="HTH_MERR_1"/>
    <property type="match status" value="1"/>
</dbReference>
<sequence>MKGMTRGQLAKRTGLSMATLRYYEESGVLPAPRRVENGYRIYTDDYLVKIKFIKDAKSLGYSLKEIGAALKMLSQDMEAETLEALVQGKIKEIEEKIQSLESIKSMLSGLLQTPQEDVHNYLRSFRVPED</sequence>
<dbReference type="SMART" id="SM00422">
    <property type="entry name" value="HTH_MERR"/>
    <property type="match status" value="1"/>
</dbReference>